<protein>
    <submittedName>
        <fullName evidence="2">GCN5 family acetyltransferase</fullName>
    </submittedName>
</protein>
<dbReference type="Proteomes" id="UP000021369">
    <property type="component" value="Unassembled WGS sequence"/>
</dbReference>
<feature type="domain" description="N-acetyltransferase" evidence="1">
    <location>
        <begin position="1"/>
        <end position="164"/>
    </location>
</feature>
<dbReference type="AlphaFoldDB" id="A0A011WM71"/>
<gene>
    <name evidence="2" type="ORF">RASY3_17585</name>
</gene>
<organism evidence="2 3">
    <name type="scientific">Ruminococcus albus SY3</name>
    <dbReference type="NCBI Taxonomy" id="1341156"/>
    <lineage>
        <taxon>Bacteria</taxon>
        <taxon>Bacillati</taxon>
        <taxon>Bacillota</taxon>
        <taxon>Clostridia</taxon>
        <taxon>Eubacteriales</taxon>
        <taxon>Oscillospiraceae</taxon>
        <taxon>Ruminococcus</taxon>
    </lineage>
</organism>
<sequence>MLYRKADISDLSAVSELIASAVEEMERNDIHQWDSIYPADTDLRADIESGTMTVGIKDDDIVVIYVINKIFDEQYRNGNLQYPDSDFRVIHRLCVAPKYQHKGIAKKTLTHIEDELRRNSIDTVRLDVFTKNPFALSLYRSNGYTEVGTAHWRKGSFLLMEKHL</sequence>
<evidence type="ECO:0000313" key="2">
    <source>
        <dbReference type="EMBL" id="EXM38105.1"/>
    </source>
</evidence>
<dbReference type="RefSeq" id="WP_037290287.1">
    <property type="nucleotide sequence ID" value="NZ_JEOB01000004.1"/>
</dbReference>
<keyword evidence="3" id="KW-1185">Reference proteome</keyword>
<accession>A0A011WM71</accession>
<dbReference type="CDD" id="cd04301">
    <property type="entry name" value="NAT_SF"/>
    <property type="match status" value="1"/>
</dbReference>
<proteinExistence type="predicted"/>
<dbReference type="InterPro" id="IPR000182">
    <property type="entry name" value="GNAT_dom"/>
</dbReference>
<dbReference type="InterPro" id="IPR050276">
    <property type="entry name" value="MshD_Acetyltransferase"/>
</dbReference>
<dbReference type="PROSITE" id="PS51186">
    <property type="entry name" value="GNAT"/>
    <property type="match status" value="1"/>
</dbReference>
<dbReference type="SUPFAM" id="SSF55729">
    <property type="entry name" value="Acyl-CoA N-acyltransferases (Nat)"/>
    <property type="match status" value="1"/>
</dbReference>
<dbReference type="PANTHER" id="PTHR43617">
    <property type="entry name" value="L-AMINO ACID N-ACETYLTRANSFERASE"/>
    <property type="match status" value="1"/>
</dbReference>
<dbReference type="PANTHER" id="PTHR43617:SF22">
    <property type="entry name" value="L-AMINO ACID N-ACETYLTRANSFERASE AAAT"/>
    <property type="match status" value="1"/>
</dbReference>
<evidence type="ECO:0000259" key="1">
    <source>
        <dbReference type="PROSITE" id="PS51186"/>
    </source>
</evidence>
<dbReference type="OrthoDB" id="9796381at2"/>
<reference evidence="2 3" key="1">
    <citation type="submission" date="2013-06" db="EMBL/GenBank/DDBJ databases">
        <title>Rumen cellulosomics: divergent fiber-degrading strategies revealed by comparative genome-wide analysis of six Ruminococcal strains.</title>
        <authorList>
            <person name="Dassa B."/>
            <person name="Borovok I."/>
            <person name="Lamed R."/>
            <person name="Flint H."/>
            <person name="Yeoman C.J."/>
            <person name="White B."/>
            <person name="Bayer E.A."/>
        </authorList>
    </citation>
    <scope>NUCLEOTIDE SEQUENCE [LARGE SCALE GENOMIC DNA]</scope>
    <source>
        <strain evidence="2 3">SY3</strain>
    </source>
</reference>
<dbReference type="PATRIC" id="fig|1341156.4.peg.3118"/>
<evidence type="ECO:0000313" key="3">
    <source>
        <dbReference type="Proteomes" id="UP000021369"/>
    </source>
</evidence>
<keyword evidence="2" id="KW-0808">Transferase</keyword>
<dbReference type="InterPro" id="IPR016181">
    <property type="entry name" value="Acyl_CoA_acyltransferase"/>
</dbReference>
<dbReference type="Gene3D" id="3.40.630.30">
    <property type="match status" value="1"/>
</dbReference>
<dbReference type="Pfam" id="PF00583">
    <property type="entry name" value="Acetyltransf_1"/>
    <property type="match status" value="1"/>
</dbReference>
<name>A0A011WM71_RUMAL</name>
<dbReference type="EMBL" id="JEOB01000004">
    <property type="protein sequence ID" value="EXM38105.1"/>
    <property type="molecule type" value="Genomic_DNA"/>
</dbReference>
<dbReference type="GO" id="GO:0016747">
    <property type="term" value="F:acyltransferase activity, transferring groups other than amino-acyl groups"/>
    <property type="evidence" value="ECO:0007669"/>
    <property type="project" value="InterPro"/>
</dbReference>
<comment type="caution">
    <text evidence="2">The sequence shown here is derived from an EMBL/GenBank/DDBJ whole genome shotgun (WGS) entry which is preliminary data.</text>
</comment>